<dbReference type="EMBL" id="JACIIQ010000028">
    <property type="protein sequence ID" value="MBB5672608.1"/>
    <property type="molecule type" value="Genomic_DNA"/>
</dbReference>
<dbReference type="RefSeq" id="WP_184578971.1">
    <property type="nucleotide sequence ID" value="NZ_JACIIQ010000028.1"/>
</dbReference>
<dbReference type="Proteomes" id="UP000528595">
    <property type="component" value="Unassembled WGS sequence"/>
</dbReference>
<reference evidence="1" key="1">
    <citation type="submission" date="2020-08" db="EMBL/GenBank/DDBJ databases">
        <title>Studying the diversity of plant-associated saprophytic bacteria and their role in host health and plant-pathogen interactions.</title>
        <authorList>
            <person name="Potnis N."/>
        </authorList>
    </citation>
    <scope>NUCLEOTIDE SEQUENCE</scope>
    <source>
        <strain evidence="1">F21</strain>
    </source>
</reference>
<dbReference type="AlphaFoldDB" id="A0AB73H348"/>
<name>A0AB73H348_9XANT</name>
<protein>
    <submittedName>
        <fullName evidence="1">Uncharacterized protein</fullName>
    </submittedName>
</protein>
<comment type="caution">
    <text evidence="1">The sequence shown here is derived from an EMBL/GenBank/DDBJ whole genome shotgun (WGS) entry which is preliminary data.</text>
</comment>
<gene>
    <name evidence="1" type="ORF">FHR65_004212</name>
</gene>
<proteinExistence type="predicted"/>
<organism evidence="1">
    <name type="scientific">Xanthomonas arboricola</name>
    <dbReference type="NCBI Taxonomy" id="56448"/>
    <lineage>
        <taxon>Bacteria</taxon>
        <taxon>Pseudomonadati</taxon>
        <taxon>Pseudomonadota</taxon>
        <taxon>Gammaproteobacteria</taxon>
        <taxon>Lysobacterales</taxon>
        <taxon>Lysobacteraceae</taxon>
        <taxon>Xanthomonas</taxon>
    </lineage>
</organism>
<sequence>MSPPKIPTLLLLNRRQKKALLETHGYHVMEGDTESDLDFTIREDVAKGDIKVSDIERAIGS</sequence>
<evidence type="ECO:0000313" key="1">
    <source>
        <dbReference type="EMBL" id="MBB5672608.1"/>
    </source>
</evidence>
<accession>A0AB73H348</accession>